<feature type="transmembrane region" description="Helical" evidence="15">
    <location>
        <begin position="259"/>
        <end position="283"/>
    </location>
</feature>
<evidence type="ECO:0000256" key="16">
    <source>
        <dbReference type="SAM" id="SignalP"/>
    </source>
</evidence>
<dbReference type="PANTHER" id="PTHR33048:SF47">
    <property type="entry name" value="INTEGRAL MEMBRANE PROTEIN-RELATED"/>
    <property type="match status" value="1"/>
</dbReference>
<evidence type="ECO:0000256" key="11">
    <source>
        <dbReference type="ARBA" id="ARBA00023157"/>
    </source>
</evidence>
<comment type="subcellular location">
    <subcellularLocation>
        <location evidence="2">Membrane</location>
        <topology evidence="2">Lipid-anchor</topology>
        <topology evidence="2">GPI-anchor</topology>
    </subcellularLocation>
    <subcellularLocation>
        <location evidence="1">Membrane</location>
        <topology evidence="1">Multi-pass membrane protein</topology>
    </subcellularLocation>
    <subcellularLocation>
        <location evidence="3">Secreted</location>
    </subcellularLocation>
</comment>
<keyword evidence="12" id="KW-0449">Lipoprotein</keyword>
<feature type="transmembrane region" description="Helical" evidence="15">
    <location>
        <begin position="335"/>
        <end position="355"/>
    </location>
</feature>
<protein>
    <recommendedName>
        <fullName evidence="17">CFEM domain-containing protein</fullName>
    </recommendedName>
</protein>
<dbReference type="InterPro" id="IPR049326">
    <property type="entry name" value="Rhodopsin_dom_fungi"/>
</dbReference>
<evidence type="ECO:0000256" key="6">
    <source>
        <dbReference type="ARBA" id="ARBA00022622"/>
    </source>
</evidence>
<dbReference type="PANTHER" id="PTHR33048">
    <property type="entry name" value="PTH11-LIKE INTEGRAL MEMBRANE PROTEIN (AFU_ORTHOLOGUE AFUA_5G11245)"/>
    <property type="match status" value="1"/>
</dbReference>
<feature type="transmembrane region" description="Helical" evidence="15">
    <location>
        <begin position="295"/>
        <end position="315"/>
    </location>
</feature>
<accession>A0A6P8AMQ5</accession>
<dbReference type="GO" id="GO:0098552">
    <property type="term" value="C:side of membrane"/>
    <property type="evidence" value="ECO:0007669"/>
    <property type="project" value="UniProtKB-KW"/>
</dbReference>
<evidence type="ECO:0000313" key="18">
    <source>
        <dbReference type="Proteomes" id="UP000515153"/>
    </source>
</evidence>
<sequence>MNILLFLALFITHSVTGLSITDLLDNIPLCAYTCLSEALASHACHDELEKCICSNFDLQAQLSVCAQRLCSFEDQLGDDPNSTIVAVAVEADLCAAYPKPSRTSEVQNTVAIGSALLFPVVALRIYSRKRQGGRLWRDDYAALTSMVLLVVLAGIDLYIAQLGFGMHYWTIPIGNGHLILKYFYIGSIVYIVLQTISKVSFLLLLGQVFPGRRLQKCVQLLYVVLASHGCIYSMLFALQCLPVESIWDRHIRSSKCLDIVAIAYSNGALSILEDIAILILPFPEVWRLNMGRRHRLALLLLFSVGLFACITSMVRMNFVVQYTVTLDSTWDNVDIVIWSFIEQITVVFCASLPALRQLLGPFSSNKVKSSSLPAGGITVTQEVVVNHEPKAGHQDTKTSQDIWWH</sequence>
<dbReference type="KEGG" id="pgri:PgNI_12256"/>
<proteinExistence type="inferred from homology"/>
<dbReference type="PROSITE" id="PS52012">
    <property type="entry name" value="CFEM"/>
    <property type="match status" value="1"/>
</dbReference>
<keyword evidence="6" id="KW-0325">Glycoprotein</keyword>
<dbReference type="Pfam" id="PF05730">
    <property type="entry name" value="CFEM"/>
    <property type="match status" value="1"/>
</dbReference>
<dbReference type="Proteomes" id="UP000515153">
    <property type="component" value="Unplaced"/>
</dbReference>
<evidence type="ECO:0000256" key="12">
    <source>
        <dbReference type="ARBA" id="ARBA00023288"/>
    </source>
</evidence>
<reference evidence="19" key="1">
    <citation type="journal article" date="2019" name="Mol. Biol. Evol.">
        <title>Blast fungal genomes show frequent chromosomal changes, gene gains and losses, and effector gene turnover.</title>
        <authorList>
            <person name="Gomez Luciano L.B."/>
            <person name="Jason Tsai I."/>
            <person name="Chuma I."/>
            <person name="Tosa Y."/>
            <person name="Chen Y.H."/>
            <person name="Li J.Y."/>
            <person name="Li M.Y."/>
            <person name="Jade Lu M.Y."/>
            <person name="Nakayashiki H."/>
            <person name="Li W.H."/>
        </authorList>
    </citation>
    <scope>NUCLEOTIDE SEQUENCE</scope>
    <source>
        <strain evidence="19">NI907</strain>
    </source>
</reference>
<dbReference type="InterPro" id="IPR052337">
    <property type="entry name" value="SAT4-like"/>
</dbReference>
<evidence type="ECO:0000256" key="7">
    <source>
        <dbReference type="ARBA" id="ARBA00022692"/>
    </source>
</evidence>
<feature type="transmembrane region" description="Helical" evidence="15">
    <location>
        <begin position="217"/>
        <end position="239"/>
    </location>
</feature>
<evidence type="ECO:0000256" key="14">
    <source>
        <dbReference type="PROSITE-ProRule" id="PRU01356"/>
    </source>
</evidence>
<evidence type="ECO:0000256" key="9">
    <source>
        <dbReference type="ARBA" id="ARBA00022989"/>
    </source>
</evidence>
<evidence type="ECO:0000256" key="2">
    <source>
        <dbReference type="ARBA" id="ARBA00004589"/>
    </source>
</evidence>
<evidence type="ECO:0000259" key="17">
    <source>
        <dbReference type="PROSITE" id="PS52012"/>
    </source>
</evidence>
<feature type="chain" id="PRO_5027673645" description="CFEM domain-containing protein" evidence="16">
    <location>
        <begin position="18"/>
        <end position="405"/>
    </location>
</feature>
<evidence type="ECO:0000256" key="5">
    <source>
        <dbReference type="ARBA" id="ARBA00022525"/>
    </source>
</evidence>
<evidence type="ECO:0000256" key="8">
    <source>
        <dbReference type="ARBA" id="ARBA00022729"/>
    </source>
</evidence>
<dbReference type="InterPro" id="IPR008427">
    <property type="entry name" value="Extracellular_membr_CFEM_dom"/>
</dbReference>
<evidence type="ECO:0000256" key="15">
    <source>
        <dbReference type="SAM" id="Phobius"/>
    </source>
</evidence>
<dbReference type="GeneID" id="41967115"/>
<evidence type="ECO:0000313" key="19">
    <source>
        <dbReference type="RefSeq" id="XP_030976166.1"/>
    </source>
</evidence>
<keyword evidence="7 15" id="KW-0812">Transmembrane</keyword>
<reference evidence="19" key="2">
    <citation type="submission" date="2019-10" db="EMBL/GenBank/DDBJ databases">
        <authorList>
            <consortium name="NCBI Genome Project"/>
        </authorList>
    </citation>
    <scope>NUCLEOTIDE SEQUENCE</scope>
    <source>
        <strain evidence="19">NI907</strain>
    </source>
</reference>
<feature type="disulfide bond" evidence="14">
    <location>
        <begin position="34"/>
        <end position="65"/>
    </location>
</feature>
<comment type="similarity">
    <text evidence="13">Belongs to the SAT4 family.</text>
</comment>
<evidence type="ECO:0000256" key="1">
    <source>
        <dbReference type="ARBA" id="ARBA00004141"/>
    </source>
</evidence>
<dbReference type="GO" id="GO:0005576">
    <property type="term" value="C:extracellular region"/>
    <property type="evidence" value="ECO:0007669"/>
    <property type="project" value="UniProtKB-SubCell"/>
</dbReference>
<keyword evidence="10 15" id="KW-0472">Membrane</keyword>
<dbReference type="Pfam" id="PF20684">
    <property type="entry name" value="Fung_rhodopsin"/>
    <property type="match status" value="1"/>
</dbReference>
<keyword evidence="6" id="KW-0336">GPI-anchor</keyword>
<comment type="caution">
    <text evidence="14">Lacks conserved residue(s) required for the propagation of feature annotation.</text>
</comment>
<keyword evidence="5" id="KW-0964">Secreted</keyword>
<feature type="signal peptide" evidence="16">
    <location>
        <begin position="1"/>
        <end position="17"/>
    </location>
</feature>
<evidence type="ECO:0000256" key="13">
    <source>
        <dbReference type="ARBA" id="ARBA00038359"/>
    </source>
</evidence>
<feature type="transmembrane region" description="Helical" evidence="15">
    <location>
        <begin position="109"/>
        <end position="127"/>
    </location>
</feature>
<dbReference type="RefSeq" id="XP_030976166.1">
    <property type="nucleotide sequence ID" value="XM_031132210.1"/>
</dbReference>
<comment type="similarity">
    <text evidence="4">Belongs to the RBT5 family.</text>
</comment>
<feature type="transmembrane region" description="Helical" evidence="15">
    <location>
        <begin position="182"/>
        <end position="205"/>
    </location>
</feature>
<evidence type="ECO:0000256" key="4">
    <source>
        <dbReference type="ARBA" id="ARBA00010031"/>
    </source>
</evidence>
<feature type="disulfide bond" evidence="14">
    <location>
        <begin position="30"/>
        <end position="70"/>
    </location>
</feature>
<evidence type="ECO:0000256" key="10">
    <source>
        <dbReference type="ARBA" id="ARBA00023136"/>
    </source>
</evidence>
<feature type="domain" description="CFEM" evidence="17">
    <location>
        <begin position="1"/>
        <end position="114"/>
    </location>
</feature>
<gene>
    <name evidence="19" type="ORF">PgNI_12256</name>
</gene>
<keyword evidence="9 15" id="KW-1133">Transmembrane helix</keyword>
<evidence type="ECO:0000256" key="3">
    <source>
        <dbReference type="ARBA" id="ARBA00004613"/>
    </source>
</evidence>
<keyword evidence="18" id="KW-1185">Reference proteome</keyword>
<name>A0A6P8AMQ5_PYRGI</name>
<dbReference type="AlphaFoldDB" id="A0A6P8AMQ5"/>
<keyword evidence="11 14" id="KW-1015">Disulfide bond</keyword>
<reference evidence="19" key="3">
    <citation type="submission" date="2025-08" db="UniProtKB">
        <authorList>
            <consortium name="RefSeq"/>
        </authorList>
    </citation>
    <scope>IDENTIFICATION</scope>
    <source>
        <strain evidence="19">NI907</strain>
    </source>
</reference>
<feature type="disulfide bond" evidence="14">
    <location>
        <begin position="44"/>
        <end position="51"/>
    </location>
</feature>
<organism evidence="18 19">
    <name type="scientific">Pyricularia grisea</name>
    <name type="common">Crabgrass-specific blast fungus</name>
    <name type="synonym">Magnaporthe grisea</name>
    <dbReference type="NCBI Taxonomy" id="148305"/>
    <lineage>
        <taxon>Eukaryota</taxon>
        <taxon>Fungi</taxon>
        <taxon>Dikarya</taxon>
        <taxon>Ascomycota</taxon>
        <taxon>Pezizomycotina</taxon>
        <taxon>Sordariomycetes</taxon>
        <taxon>Sordariomycetidae</taxon>
        <taxon>Magnaporthales</taxon>
        <taxon>Pyriculariaceae</taxon>
        <taxon>Pyricularia</taxon>
    </lineage>
</organism>
<keyword evidence="8 16" id="KW-0732">Signal</keyword>
<feature type="transmembrane region" description="Helical" evidence="15">
    <location>
        <begin position="139"/>
        <end position="162"/>
    </location>
</feature>